<keyword evidence="2" id="KW-0732">Signal</keyword>
<evidence type="ECO:0000313" key="4">
    <source>
        <dbReference type="EMBL" id="WXB19434.1"/>
    </source>
</evidence>
<feature type="domain" description="Leucine-binding protein" evidence="3">
    <location>
        <begin position="86"/>
        <end position="270"/>
    </location>
</feature>
<proteinExistence type="inferred from homology"/>
<evidence type="ECO:0000256" key="1">
    <source>
        <dbReference type="ARBA" id="ARBA00010062"/>
    </source>
</evidence>
<dbReference type="Proteomes" id="UP001370348">
    <property type="component" value="Chromosome"/>
</dbReference>
<dbReference type="Gene3D" id="3.40.50.2300">
    <property type="match status" value="2"/>
</dbReference>
<dbReference type="EMBL" id="CP089984">
    <property type="protein sequence ID" value="WXB19434.1"/>
    <property type="molecule type" value="Genomic_DNA"/>
</dbReference>
<evidence type="ECO:0000256" key="2">
    <source>
        <dbReference type="ARBA" id="ARBA00022729"/>
    </source>
</evidence>
<name>A0ABZ2MA96_9BACT</name>
<evidence type="ECO:0000259" key="3">
    <source>
        <dbReference type="Pfam" id="PF13458"/>
    </source>
</evidence>
<dbReference type="SUPFAM" id="SSF53822">
    <property type="entry name" value="Periplasmic binding protein-like I"/>
    <property type="match status" value="1"/>
</dbReference>
<dbReference type="InterPro" id="IPR028082">
    <property type="entry name" value="Peripla_BP_I"/>
</dbReference>
<protein>
    <submittedName>
        <fullName evidence="4">ABC transporter substrate-binding protein</fullName>
    </submittedName>
</protein>
<dbReference type="PANTHER" id="PTHR30483">
    <property type="entry name" value="LEUCINE-SPECIFIC-BINDING PROTEIN"/>
    <property type="match status" value="1"/>
</dbReference>
<dbReference type="Pfam" id="PF13458">
    <property type="entry name" value="Peripla_BP_6"/>
    <property type="match status" value="1"/>
</dbReference>
<dbReference type="PANTHER" id="PTHR30483:SF6">
    <property type="entry name" value="PERIPLASMIC BINDING PROTEIN OF ABC TRANSPORTER FOR NATURAL AMINO ACIDS"/>
    <property type="match status" value="1"/>
</dbReference>
<evidence type="ECO:0000313" key="5">
    <source>
        <dbReference type="Proteomes" id="UP001370348"/>
    </source>
</evidence>
<reference evidence="4 5" key="1">
    <citation type="submission" date="2021-12" db="EMBL/GenBank/DDBJ databases">
        <title>Discovery of the Pendulisporaceae a myxobacterial family with distinct sporulation behavior and unique specialized metabolism.</title>
        <authorList>
            <person name="Garcia R."/>
            <person name="Popoff A."/>
            <person name="Bader C.D."/>
            <person name="Loehr J."/>
            <person name="Walesch S."/>
            <person name="Walt C."/>
            <person name="Boldt J."/>
            <person name="Bunk B."/>
            <person name="Haeckl F.J.F.P.J."/>
            <person name="Gunesch A.P."/>
            <person name="Birkelbach J."/>
            <person name="Nuebel U."/>
            <person name="Pietschmann T."/>
            <person name="Bach T."/>
            <person name="Mueller R."/>
        </authorList>
    </citation>
    <scope>NUCLEOTIDE SEQUENCE [LARGE SCALE GENOMIC DNA]</scope>
    <source>
        <strain evidence="4 5">MSr11954</strain>
    </source>
</reference>
<accession>A0ABZ2MA96</accession>
<dbReference type="InterPro" id="IPR051010">
    <property type="entry name" value="BCAA_transport"/>
</dbReference>
<keyword evidence="5" id="KW-1185">Reference proteome</keyword>
<comment type="similarity">
    <text evidence="1">Belongs to the leucine-binding protein family.</text>
</comment>
<organism evidence="4 5">
    <name type="scientific">Pendulispora albinea</name>
    <dbReference type="NCBI Taxonomy" id="2741071"/>
    <lineage>
        <taxon>Bacteria</taxon>
        <taxon>Pseudomonadati</taxon>
        <taxon>Myxococcota</taxon>
        <taxon>Myxococcia</taxon>
        <taxon>Myxococcales</taxon>
        <taxon>Sorangiineae</taxon>
        <taxon>Pendulisporaceae</taxon>
        <taxon>Pendulispora</taxon>
    </lineage>
</organism>
<dbReference type="RefSeq" id="WP_394829050.1">
    <property type="nucleotide sequence ID" value="NZ_CP089984.1"/>
</dbReference>
<dbReference type="InterPro" id="IPR028081">
    <property type="entry name" value="Leu-bd"/>
</dbReference>
<gene>
    <name evidence="4" type="ORF">LZC94_19655</name>
</gene>
<sequence length="531" mass="56503">MRTATIRGVLGLAISVLFLDGCPPSFSPSCSGDECVGVDATCKNNVQCNLARGPSWVCRSSTQRCVNLASEDCKRILGDTSHDDAVVVGSVFPVEGSYQLWGKPIENGVELAFDDFLQAGGLPPLPGKTQRRPMVLIACNDGANALTAIRAARHLTEDVGVPAIIGSAYSGVTTEVATKVTIPAKVLLISPSATDPTLSTLADDGLVWRTCPSDVTQASAHAALMKILEPDLKTRLSADKLKVVILHKNNSNGRDLGDALMSVLKFNDATATHPSNGNYFRRAEYVMQGGTNPDPIPAGPGGEWIDELAAFKPHVIFLLGTAETVYSIIPMIEDAWPIVSYRPFYLLTDGSAIPQMANALALAPEARQRMLGTKPGTGGENFKGFVRDYRSRIHDGTSPEATGAVNAYDAFYTLMYAIVALGDKPMTGPNIAGGFSRLIASAPALPSGPAAIHEAFRLLTEGSSFNYEGASGPLDFDMTTGEPHSDIQLWCVREDNNGKITDPITIPAAYFSTTTPNPTGGWPAIRQFCDL</sequence>